<dbReference type="EMBL" id="QHKO01000013">
    <property type="protein sequence ID" value="RAL20174.1"/>
    <property type="molecule type" value="Genomic_DNA"/>
</dbReference>
<dbReference type="Proteomes" id="UP000249169">
    <property type="component" value="Unassembled WGS sequence"/>
</dbReference>
<dbReference type="AlphaFoldDB" id="A0A328C6N7"/>
<evidence type="ECO:0000313" key="2">
    <source>
        <dbReference type="Proteomes" id="UP000249169"/>
    </source>
</evidence>
<dbReference type="OrthoDB" id="5507778at2"/>
<sequence length="256" mass="27760">MKLRTLAPLQPPPPISGALRSWEHSAPPPALLSWVEGPGAEGIATPWRLGGLCILPPSTLLGLRGFEDAYEDHFTGAAPDGRDVMRVIFDLEKVLRMALYQSVLALELLATSAPLHLEAPLTRPSLLALAEGAITTGVLQVYRGVLPATLDAITAGDRLPALAGLRRLYTASLLHTDAVMSTRLPDLLNHCASTSITPIVEQAADAPLTDAERHALRDELQRLIHTLDTTPSALPERPQNYEFLHHTLVSWRLSLL</sequence>
<protein>
    <submittedName>
        <fullName evidence="1">Uncharacterized protein</fullName>
    </submittedName>
</protein>
<gene>
    <name evidence="1" type="ORF">DL240_18320</name>
</gene>
<evidence type="ECO:0000313" key="1">
    <source>
        <dbReference type="EMBL" id="RAL20174.1"/>
    </source>
</evidence>
<name>A0A328C6N7_9DELT</name>
<organism evidence="1 2">
    <name type="scientific">Lujinxingia litoralis</name>
    <dbReference type="NCBI Taxonomy" id="2211119"/>
    <lineage>
        <taxon>Bacteria</taxon>
        <taxon>Deltaproteobacteria</taxon>
        <taxon>Bradymonadales</taxon>
        <taxon>Lujinxingiaceae</taxon>
        <taxon>Lujinxingia</taxon>
    </lineage>
</organism>
<reference evidence="1 2" key="1">
    <citation type="submission" date="2018-05" db="EMBL/GenBank/DDBJ databases">
        <title>Lujinxingia marina gen. nov. sp. nov., a new facultative anaerobic member of the class Deltaproteobacteria, and proposal of Lujinxingaceae fam. nov.</title>
        <authorList>
            <person name="Li C.-M."/>
        </authorList>
    </citation>
    <scope>NUCLEOTIDE SEQUENCE [LARGE SCALE GENOMIC DNA]</scope>
    <source>
        <strain evidence="1 2">B210</strain>
    </source>
</reference>
<keyword evidence="2" id="KW-1185">Reference proteome</keyword>
<proteinExistence type="predicted"/>
<comment type="caution">
    <text evidence="1">The sequence shown here is derived from an EMBL/GenBank/DDBJ whole genome shotgun (WGS) entry which is preliminary data.</text>
</comment>
<dbReference type="RefSeq" id="WP_111731351.1">
    <property type="nucleotide sequence ID" value="NZ_QHKO01000013.1"/>
</dbReference>
<accession>A0A328C6N7</accession>